<protein>
    <submittedName>
        <fullName evidence="1">Uncharacterized protein</fullName>
    </submittedName>
</protein>
<dbReference type="EMBL" id="CM042885">
    <property type="protein sequence ID" value="KAI4365498.1"/>
    <property type="molecule type" value="Genomic_DNA"/>
</dbReference>
<evidence type="ECO:0000313" key="2">
    <source>
        <dbReference type="Proteomes" id="UP001057402"/>
    </source>
</evidence>
<keyword evidence="2" id="KW-1185">Reference proteome</keyword>
<gene>
    <name evidence="1" type="ORF">MLD38_021478</name>
</gene>
<dbReference type="Proteomes" id="UP001057402">
    <property type="component" value="Chromosome 6"/>
</dbReference>
<reference evidence="2" key="1">
    <citation type="journal article" date="2023" name="Front. Plant Sci.">
        <title>Chromosomal-level genome assembly of Melastoma candidum provides insights into trichome evolution.</title>
        <authorList>
            <person name="Zhong Y."/>
            <person name="Wu W."/>
            <person name="Sun C."/>
            <person name="Zou P."/>
            <person name="Liu Y."/>
            <person name="Dai S."/>
            <person name="Zhou R."/>
        </authorList>
    </citation>
    <scope>NUCLEOTIDE SEQUENCE [LARGE SCALE GENOMIC DNA]</scope>
</reference>
<organism evidence="1 2">
    <name type="scientific">Melastoma candidum</name>
    <dbReference type="NCBI Taxonomy" id="119954"/>
    <lineage>
        <taxon>Eukaryota</taxon>
        <taxon>Viridiplantae</taxon>
        <taxon>Streptophyta</taxon>
        <taxon>Embryophyta</taxon>
        <taxon>Tracheophyta</taxon>
        <taxon>Spermatophyta</taxon>
        <taxon>Magnoliopsida</taxon>
        <taxon>eudicotyledons</taxon>
        <taxon>Gunneridae</taxon>
        <taxon>Pentapetalae</taxon>
        <taxon>rosids</taxon>
        <taxon>malvids</taxon>
        <taxon>Myrtales</taxon>
        <taxon>Melastomataceae</taxon>
        <taxon>Melastomatoideae</taxon>
        <taxon>Melastomateae</taxon>
        <taxon>Melastoma</taxon>
    </lineage>
</organism>
<comment type="caution">
    <text evidence="1">The sequence shown here is derived from an EMBL/GenBank/DDBJ whole genome shotgun (WGS) entry which is preliminary data.</text>
</comment>
<proteinExistence type="predicted"/>
<sequence>MVCRRPGVWNVGEEAGLATMSWARSAAGHQTPEGLSAAVPVSDELKDLGEELFRDDGEDDCKTSRPFCSKTIPDPAMKRGRLALELLSPPPKKLALMGEFGVLLRVIWARGDRPLRDFSGDTRKCGLCRAMSRSLLISLGIANGS</sequence>
<accession>A0ACB9QPC4</accession>
<name>A0ACB9QPC4_9MYRT</name>
<evidence type="ECO:0000313" key="1">
    <source>
        <dbReference type="EMBL" id="KAI4365498.1"/>
    </source>
</evidence>